<protein>
    <recommendedName>
        <fullName evidence="4">SH3 domain-containing protein</fullName>
    </recommendedName>
</protein>
<dbReference type="Pfam" id="PF00018">
    <property type="entry name" value="SH3_1"/>
    <property type="match status" value="1"/>
</dbReference>
<evidence type="ECO:0000256" key="3">
    <source>
        <dbReference type="SAM" id="Phobius"/>
    </source>
</evidence>
<accession>A0A4P9W965</accession>
<dbReference type="EMBL" id="KZ996390">
    <property type="protein sequence ID" value="RKO88934.1"/>
    <property type="molecule type" value="Genomic_DNA"/>
</dbReference>
<dbReference type="SUPFAM" id="SSF50044">
    <property type="entry name" value="SH3-domain"/>
    <property type="match status" value="1"/>
</dbReference>
<evidence type="ECO:0000313" key="6">
    <source>
        <dbReference type="Proteomes" id="UP000269721"/>
    </source>
</evidence>
<dbReference type="SUPFAM" id="SSF117281">
    <property type="entry name" value="Kelch motif"/>
    <property type="match status" value="1"/>
</dbReference>
<dbReference type="CDD" id="cd00174">
    <property type="entry name" value="SH3"/>
    <property type="match status" value="1"/>
</dbReference>
<dbReference type="AlphaFoldDB" id="A0A4P9W965"/>
<dbReference type="SMART" id="SM00326">
    <property type="entry name" value="SH3"/>
    <property type="match status" value="1"/>
</dbReference>
<dbReference type="OrthoDB" id="5595608at2759"/>
<gene>
    <name evidence="5" type="ORF">BDK51DRAFT_52152</name>
</gene>
<keyword evidence="6" id="KW-1185">Reference proteome</keyword>
<evidence type="ECO:0000259" key="4">
    <source>
        <dbReference type="PROSITE" id="PS50002"/>
    </source>
</evidence>
<dbReference type="InterPro" id="IPR001452">
    <property type="entry name" value="SH3_domain"/>
</dbReference>
<dbReference type="Proteomes" id="UP000269721">
    <property type="component" value="Unassembled WGS sequence"/>
</dbReference>
<proteinExistence type="predicted"/>
<dbReference type="InterPro" id="IPR036028">
    <property type="entry name" value="SH3-like_dom_sf"/>
</dbReference>
<reference evidence="6" key="1">
    <citation type="journal article" date="2018" name="Nat. Microbiol.">
        <title>Leveraging single-cell genomics to expand the fungal tree of life.</title>
        <authorList>
            <person name="Ahrendt S.R."/>
            <person name="Quandt C.A."/>
            <person name="Ciobanu D."/>
            <person name="Clum A."/>
            <person name="Salamov A."/>
            <person name="Andreopoulos B."/>
            <person name="Cheng J.F."/>
            <person name="Woyke T."/>
            <person name="Pelin A."/>
            <person name="Henrissat B."/>
            <person name="Reynolds N.K."/>
            <person name="Benny G.L."/>
            <person name="Smith M.E."/>
            <person name="James T.Y."/>
            <person name="Grigoriev I.V."/>
        </authorList>
    </citation>
    <scope>NUCLEOTIDE SEQUENCE [LARGE SCALE GENOMIC DNA]</scope>
</reference>
<dbReference type="Gene3D" id="2.120.10.80">
    <property type="entry name" value="Kelch-type beta propeller"/>
    <property type="match status" value="1"/>
</dbReference>
<keyword evidence="3" id="KW-0812">Transmembrane</keyword>
<feature type="domain" description="SH3" evidence="4">
    <location>
        <begin position="562"/>
        <end position="623"/>
    </location>
</feature>
<organism evidence="5 6">
    <name type="scientific">Blyttiomyces helicus</name>
    <dbReference type="NCBI Taxonomy" id="388810"/>
    <lineage>
        <taxon>Eukaryota</taxon>
        <taxon>Fungi</taxon>
        <taxon>Fungi incertae sedis</taxon>
        <taxon>Chytridiomycota</taxon>
        <taxon>Chytridiomycota incertae sedis</taxon>
        <taxon>Chytridiomycetes</taxon>
        <taxon>Chytridiomycetes incertae sedis</taxon>
        <taxon>Blyttiomyces</taxon>
    </lineage>
</organism>
<keyword evidence="3" id="KW-1133">Transmembrane helix</keyword>
<evidence type="ECO:0000256" key="2">
    <source>
        <dbReference type="PROSITE-ProRule" id="PRU00192"/>
    </source>
</evidence>
<feature type="transmembrane region" description="Helical" evidence="3">
    <location>
        <begin position="475"/>
        <end position="496"/>
    </location>
</feature>
<dbReference type="PROSITE" id="PS50002">
    <property type="entry name" value="SH3"/>
    <property type="match status" value="1"/>
</dbReference>
<sequence length="626" mass="66298">MTLFAQSLWKPSKGEHGPALPAQPGATLSSLSFSTLTLFLDCDLSPYFLSRSSDSIVGASIIMRLPLITALLLSTAHLALADQPDPGLDRPVLLLCPSVPNATFLYGGLVAKGAVAGETRVEVGGSSEALQVSWMWAQRMERGRKCRRSCRLTESWNPPIRCSPTSSSSLAPSQDVWRYDTPTALWTRLAPQTGSTPLDEPSRAANIPGVASCIGSTIYATLPDNTFASFDVTTNVWNTSLRQPSQLISRAATFVLNNTFWAVASPVRNNVTLAFDPGLNTWSEEPPYPFVFESAGGATVGGVGYVFGGETPDHGIDPTAAPFEALESGANQWTSLNTGSGPRPPGRKFICLAPWKEKLVLWGGSNAPSTIHNTLVEPYAWSFHTPTGTWLEHLLQVAPAAQAPTPALFVKSTCVVVGSALYMWVSGKNPTPPYGLLHKVELHNYTWISGQNIDPAVTAPPSTLAGSASSSAGVVAGWAVGAMVLTLVVALMGLFVRRRCCNGPAKARSASTQEIPALVEIAPTSSVATAATGPFSHDPPPVYIGDNDAVPPRSDQVVDDGPAMKVYRALCGFQPRADDEVTVKLGDEIVVIAKLAHGWARIENLTTGTSGLAPISAIDVGKDFAD</sequence>
<dbReference type="Gene3D" id="2.30.30.40">
    <property type="entry name" value="SH3 Domains"/>
    <property type="match status" value="1"/>
</dbReference>
<keyword evidence="3" id="KW-0472">Membrane</keyword>
<evidence type="ECO:0000313" key="5">
    <source>
        <dbReference type="EMBL" id="RKO88934.1"/>
    </source>
</evidence>
<dbReference type="InterPro" id="IPR015915">
    <property type="entry name" value="Kelch-typ_b-propeller"/>
</dbReference>
<evidence type="ECO:0000256" key="1">
    <source>
        <dbReference type="ARBA" id="ARBA00022443"/>
    </source>
</evidence>
<keyword evidence="1 2" id="KW-0728">SH3 domain</keyword>
<name>A0A4P9W965_9FUNG</name>